<gene>
    <name evidence="1" type="ORF">MANES_16G132700</name>
</gene>
<organism evidence="1">
    <name type="scientific">Manihot esculenta</name>
    <name type="common">Cassava</name>
    <name type="synonym">Jatropha manihot</name>
    <dbReference type="NCBI Taxonomy" id="3983"/>
    <lineage>
        <taxon>Eukaryota</taxon>
        <taxon>Viridiplantae</taxon>
        <taxon>Streptophyta</taxon>
        <taxon>Embryophyta</taxon>
        <taxon>Tracheophyta</taxon>
        <taxon>Spermatophyta</taxon>
        <taxon>Magnoliopsida</taxon>
        <taxon>eudicotyledons</taxon>
        <taxon>Gunneridae</taxon>
        <taxon>Pentapetalae</taxon>
        <taxon>rosids</taxon>
        <taxon>fabids</taxon>
        <taxon>Malpighiales</taxon>
        <taxon>Euphorbiaceae</taxon>
        <taxon>Crotonoideae</taxon>
        <taxon>Manihoteae</taxon>
        <taxon>Manihot</taxon>
    </lineage>
</organism>
<dbReference type="AlphaFoldDB" id="A0A2C9UB99"/>
<proteinExistence type="predicted"/>
<name>A0A2C9UB99_MANES</name>
<accession>A0A2C9UB99</accession>
<dbReference type="EMBL" id="CM004402">
    <property type="protein sequence ID" value="OAY27532.1"/>
    <property type="molecule type" value="Genomic_DNA"/>
</dbReference>
<sequence>MCLCNIDINYFQACKCSALAVHHKLKFNLFPLKITLIELSGPI</sequence>
<evidence type="ECO:0000313" key="1">
    <source>
        <dbReference type="EMBL" id="OAY27532.1"/>
    </source>
</evidence>
<protein>
    <submittedName>
        <fullName evidence="1">Uncharacterized protein</fullName>
    </submittedName>
</protein>
<reference evidence="1" key="1">
    <citation type="submission" date="2016-02" db="EMBL/GenBank/DDBJ databases">
        <title>WGS assembly of Manihot esculenta.</title>
        <authorList>
            <person name="Bredeson J.V."/>
            <person name="Prochnik S.E."/>
            <person name="Lyons J.B."/>
            <person name="Schmutz J."/>
            <person name="Grimwood J."/>
            <person name="Vrebalov J."/>
            <person name="Bart R.S."/>
            <person name="Amuge T."/>
            <person name="Ferguson M.E."/>
            <person name="Green R."/>
            <person name="Putnam N."/>
            <person name="Stites J."/>
            <person name="Rounsley S."/>
            <person name="Rokhsar D.S."/>
        </authorList>
    </citation>
    <scope>NUCLEOTIDE SEQUENCE [LARGE SCALE GENOMIC DNA]</scope>
    <source>
        <tissue evidence="1">Leaf</tissue>
    </source>
</reference>